<dbReference type="Ensembl" id="ENSXETT00000085641">
    <property type="protein sequence ID" value="ENSXETP00000082513"/>
    <property type="gene ID" value="ENSXETG00000037613"/>
</dbReference>
<evidence type="ECO:0000256" key="1">
    <source>
        <dbReference type="SAM" id="SignalP"/>
    </source>
</evidence>
<reference evidence="2" key="2">
    <citation type="submission" date="2020-05" db="UniProtKB">
        <authorList>
            <consortium name="Ensembl"/>
        </authorList>
    </citation>
    <scope>IDENTIFICATION</scope>
</reference>
<reference evidence="2" key="1">
    <citation type="journal article" date="2010" name="Science">
        <title>The genome of the Western clawed frog Xenopus tropicalis.</title>
        <authorList>
            <person name="Hellsten U."/>
            <person name="Harland R.M."/>
            <person name="Gilchrist M.J."/>
            <person name="Hendrix D."/>
            <person name="Jurka J."/>
            <person name="Kapitonov V."/>
            <person name="Ovcharenko I."/>
            <person name="Putnam N.H."/>
            <person name="Shu S."/>
            <person name="Taher L."/>
            <person name="Blitz I.L."/>
            <person name="Blumberg B."/>
            <person name="Dichmann D.S."/>
            <person name="Dubchak I."/>
            <person name="Amaya E."/>
            <person name="Detter J.C."/>
            <person name="Fletcher R."/>
            <person name="Gerhard D.S."/>
            <person name="Goodstein D."/>
            <person name="Graves T."/>
            <person name="Grigoriev I.V."/>
            <person name="Grimwood J."/>
            <person name="Kawashima T."/>
            <person name="Lindquist E."/>
            <person name="Lucas S.M."/>
            <person name="Mead P.E."/>
            <person name="Mitros T."/>
            <person name="Ogino H."/>
            <person name="Ohta Y."/>
            <person name="Poliakov A.V."/>
            <person name="Pollet N."/>
            <person name="Robert J."/>
            <person name="Salamov A."/>
            <person name="Sater A.K."/>
            <person name="Schmutz J."/>
            <person name="Terry A."/>
            <person name="Vize P.D."/>
            <person name="Warren W.C."/>
            <person name="Wells D."/>
            <person name="Wills A."/>
            <person name="Wilson R.K."/>
            <person name="Zimmerman L.B."/>
            <person name="Zorn A.M."/>
            <person name="Grainger R."/>
            <person name="Grammer T."/>
            <person name="Khokha M.K."/>
            <person name="Richardson P.M."/>
            <person name="Rokhsar D.S."/>
        </authorList>
    </citation>
    <scope>NUCLEOTIDE SEQUENCE [LARGE SCALE GENOMIC DNA]</scope>
    <source>
        <strain evidence="2">Nigerian</strain>
    </source>
</reference>
<name>A0A6I8RPH5_XENTR</name>
<sequence>MERWCYLLLLFGGAVPIHTAPLVGSTLSSPNSEAIKKAIDIYNARRNSSFLFRLLNTDPQYTQVGCLLLFPTGEMIIIYLPSQLPLAAAIFTSGFHANIPLRTIPCDKQAHWASCILYLLLNVL</sequence>
<evidence type="ECO:0000313" key="2">
    <source>
        <dbReference type="Ensembl" id="ENSXETP00000082513"/>
    </source>
</evidence>
<feature type="chain" id="PRO_5030798592" evidence="1">
    <location>
        <begin position="20"/>
        <end position="124"/>
    </location>
</feature>
<dbReference type="AlphaFoldDB" id="A0A6I8RPH5"/>
<protein>
    <submittedName>
        <fullName evidence="2">Uncharacterized protein</fullName>
    </submittedName>
</protein>
<proteinExistence type="predicted"/>
<feature type="signal peptide" evidence="1">
    <location>
        <begin position="1"/>
        <end position="19"/>
    </location>
</feature>
<accession>A0A6I8RPH5</accession>
<keyword evidence="1" id="KW-0732">Signal</keyword>
<organism evidence="2">
    <name type="scientific">Xenopus tropicalis</name>
    <name type="common">Western clawed frog</name>
    <name type="synonym">Silurana tropicalis</name>
    <dbReference type="NCBI Taxonomy" id="8364"/>
    <lineage>
        <taxon>Eukaryota</taxon>
        <taxon>Metazoa</taxon>
        <taxon>Chordata</taxon>
        <taxon>Craniata</taxon>
        <taxon>Vertebrata</taxon>
        <taxon>Euteleostomi</taxon>
        <taxon>Amphibia</taxon>
        <taxon>Batrachia</taxon>
        <taxon>Anura</taxon>
        <taxon>Pipoidea</taxon>
        <taxon>Pipidae</taxon>
        <taxon>Xenopodinae</taxon>
        <taxon>Xenopus</taxon>
        <taxon>Silurana</taxon>
    </lineage>
</organism>
<dbReference type="InParanoid" id="A0A6I8RPH5"/>